<keyword evidence="4" id="KW-1185">Reference proteome</keyword>
<dbReference type="Gene3D" id="3.30.70.1150">
    <property type="entry name" value="ACT-like. Chain A, domain 2"/>
    <property type="match status" value="1"/>
</dbReference>
<dbReference type="InterPro" id="IPR045865">
    <property type="entry name" value="ACT-like_dom_sf"/>
</dbReference>
<gene>
    <name evidence="1" type="ORF">BN533_00050</name>
    <name evidence="2" type="ORF">GMD11_06265</name>
    <name evidence="3" type="ORF">GMD18_05910</name>
</gene>
<evidence type="ECO:0000313" key="2">
    <source>
        <dbReference type="EMBL" id="MTT75867.1"/>
    </source>
</evidence>
<dbReference type="InterPro" id="IPR027271">
    <property type="entry name" value="Acetolactate_synth/TF_NikR_C"/>
</dbReference>
<dbReference type="EMBL" id="WNBW01000003">
    <property type="protein sequence ID" value="MTU03929.1"/>
    <property type="molecule type" value="Genomic_DNA"/>
</dbReference>
<dbReference type="EMBL" id="CBDS010000060">
    <property type="protein sequence ID" value="CDB45879.1"/>
    <property type="molecule type" value="Genomic_DNA"/>
</dbReference>
<sequence>MQKRVVLLGIIVENTAAVEQLNILLHAHNEYIIGRMGLPYKQKGINIISIVLDAPADVISTLSGKIGMLKGVSVKALYAKAPQEQPF</sequence>
<comment type="caution">
    <text evidence="1">The sequence shown here is derived from an EMBL/GenBank/DDBJ whole genome shotgun (WGS) entry which is preliminary data.</text>
</comment>
<dbReference type="Pfam" id="PF21699">
    <property type="entry name" value="TM1266-like"/>
    <property type="match status" value="1"/>
</dbReference>
<dbReference type="SUPFAM" id="SSF55021">
    <property type="entry name" value="ACT-like"/>
    <property type="match status" value="1"/>
</dbReference>
<dbReference type="AlphaFoldDB" id="A0A3G9GZE1"/>
<dbReference type="OrthoDB" id="9796135at2"/>
<evidence type="ECO:0000313" key="4">
    <source>
        <dbReference type="Proteomes" id="UP000443070"/>
    </source>
</evidence>
<protein>
    <submittedName>
        <fullName evidence="2">Iron-only hydrogenase system regulator</fullName>
    </submittedName>
</protein>
<accession>R6IH48</accession>
<dbReference type="InterPro" id="IPR023860">
    <property type="entry name" value="FeFe-hyd_TM1266"/>
</dbReference>
<dbReference type="EMBL" id="WNBM01000003">
    <property type="protein sequence ID" value="MTT75867.1"/>
    <property type="molecule type" value="Genomic_DNA"/>
</dbReference>
<evidence type="ECO:0000313" key="1">
    <source>
        <dbReference type="EMBL" id="CDB45879.1"/>
    </source>
</evidence>
<proteinExistence type="predicted"/>
<dbReference type="GeneID" id="49407573"/>
<dbReference type="RefSeq" id="WP_021716954.1">
    <property type="nucleotide sequence ID" value="NZ_AP019004.1"/>
</dbReference>
<reference evidence="4 5" key="2">
    <citation type="journal article" date="2019" name="Nat. Med.">
        <title>A library of human gut bacterial isolates paired with longitudinal multiomics data enables mechanistic microbiome research.</title>
        <authorList>
            <person name="Poyet M."/>
            <person name="Groussin M."/>
            <person name="Gibbons S.M."/>
            <person name="Avila-Pacheco J."/>
            <person name="Jiang X."/>
            <person name="Kearney S.M."/>
            <person name="Perrotta A.R."/>
            <person name="Berdy B."/>
            <person name="Zhao S."/>
            <person name="Lieberman T.D."/>
            <person name="Swanson P.K."/>
            <person name="Smith M."/>
            <person name="Roesemann S."/>
            <person name="Alexander J.E."/>
            <person name="Rich S.A."/>
            <person name="Livny J."/>
            <person name="Vlamakis H."/>
            <person name="Clish C."/>
            <person name="Bullock K."/>
            <person name="Deik A."/>
            <person name="Scott J."/>
            <person name="Pierce K.A."/>
            <person name="Xavier R.J."/>
            <person name="Alm E.J."/>
        </authorList>
    </citation>
    <scope>NUCLEOTIDE SEQUENCE [LARGE SCALE GENOMIC DNA]</scope>
    <source>
        <strain evidence="2 5">BIOML-A13</strain>
        <strain evidence="3 4">BIOML-A3</strain>
    </source>
</reference>
<dbReference type="NCBIfam" id="TIGR03959">
    <property type="entry name" value="hyd_TM1266"/>
    <property type="match status" value="1"/>
</dbReference>
<evidence type="ECO:0000313" key="3">
    <source>
        <dbReference type="EMBL" id="MTU03929.1"/>
    </source>
</evidence>
<evidence type="ECO:0000313" key="5">
    <source>
        <dbReference type="Proteomes" id="UP000484547"/>
    </source>
</evidence>
<dbReference type="Proteomes" id="UP000443070">
    <property type="component" value="Unassembled WGS sequence"/>
</dbReference>
<organism evidence="1">
    <name type="scientific">Phascolarctobacterium faecium</name>
    <dbReference type="NCBI Taxonomy" id="33025"/>
    <lineage>
        <taxon>Bacteria</taxon>
        <taxon>Bacillati</taxon>
        <taxon>Bacillota</taxon>
        <taxon>Negativicutes</taxon>
        <taxon>Acidaminococcales</taxon>
        <taxon>Acidaminococcaceae</taxon>
        <taxon>Phascolarctobacterium</taxon>
    </lineage>
</organism>
<dbReference type="Proteomes" id="UP000484547">
    <property type="component" value="Unassembled WGS sequence"/>
</dbReference>
<accession>A0A3G9GZE1</accession>
<reference evidence="1" key="1">
    <citation type="submission" date="2012-11" db="EMBL/GenBank/DDBJ databases">
        <title>Dependencies among metagenomic species, viruses, plasmids and units of genetic variation.</title>
        <authorList>
            <person name="Nielsen H.B."/>
            <person name="Almeida M."/>
            <person name="Juncker A.S."/>
            <person name="Rasmussen S."/>
            <person name="Li J."/>
            <person name="Sunagawa S."/>
            <person name="Plichta D."/>
            <person name="Gautier L."/>
            <person name="Le Chatelier E."/>
            <person name="Peletier E."/>
            <person name="Bonde I."/>
            <person name="Nielsen T."/>
            <person name="Manichanh C."/>
            <person name="Arumugam M."/>
            <person name="Batto J."/>
            <person name="Santos M.B.Q.D."/>
            <person name="Blom N."/>
            <person name="Borruel N."/>
            <person name="Burgdorf K.S."/>
            <person name="Boumezbeur F."/>
            <person name="Casellas F."/>
            <person name="Dore J."/>
            <person name="Guarner F."/>
            <person name="Hansen T."/>
            <person name="Hildebrand F."/>
            <person name="Kaas R.S."/>
            <person name="Kennedy S."/>
            <person name="Kristiansen K."/>
            <person name="Kultima J.R."/>
            <person name="Leonard P."/>
            <person name="Levenez F."/>
            <person name="Lund O."/>
            <person name="Moumen B."/>
            <person name="Le Paslier D."/>
            <person name="Pons N."/>
            <person name="Pedersen O."/>
            <person name="Prifti E."/>
            <person name="Qin J."/>
            <person name="Raes J."/>
            <person name="Tap J."/>
            <person name="Tims S."/>
            <person name="Ussery D.W."/>
            <person name="Yamada T."/>
            <person name="MetaHit consortium"/>
            <person name="Renault P."/>
            <person name="Sicheritz-Ponten T."/>
            <person name="Bork P."/>
            <person name="Wang J."/>
            <person name="Brunak S."/>
            <person name="Ehrlich S.D."/>
        </authorList>
    </citation>
    <scope>NUCLEOTIDE SEQUENCE [LARGE SCALE GENOMIC DNA]</scope>
</reference>
<name>A0A3G9GZE1_9FIRM</name>